<protein>
    <recommendedName>
        <fullName evidence="7 8">Peptide chain release factor 1</fullName>
        <shortName evidence="8">RF-1</shortName>
    </recommendedName>
</protein>
<dbReference type="Gene3D" id="3.30.160.20">
    <property type="match status" value="1"/>
</dbReference>
<dbReference type="Pfam" id="PF00472">
    <property type="entry name" value="RF-1"/>
    <property type="match status" value="1"/>
</dbReference>
<evidence type="ECO:0000256" key="1">
    <source>
        <dbReference type="ARBA" id="ARBA00002986"/>
    </source>
</evidence>
<evidence type="ECO:0000256" key="3">
    <source>
        <dbReference type="ARBA" id="ARBA00010835"/>
    </source>
</evidence>
<comment type="similarity">
    <text evidence="3 8">Belongs to the prokaryotic/mitochondrial release factor family.</text>
</comment>
<dbReference type="NCBIfam" id="TIGR00019">
    <property type="entry name" value="prfA"/>
    <property type="match status" value="1"/>
</dbReference>
<keyword evidence="4 8" id="KW-0488">Methylation</keyword>
<dbReference type="AlphaFoldDB" id="A0A939BC30"/>
<evidence type="ECO:0000256" key="4">
    <source>
        <dbReference type="ARBA" id="ARBA00022481"/>
    </source>
</evidence>
<evidence type="ECO:0000256" key="2">
    <source>
        <dbReference type="ARBA" id="ARBA00004496"/>
    </source>
</evidence>
<dbReference type="Pfam" id="PF03462">
    <property type="entry name" value="PCRF"/>
    <property type="match status" value="1"/>
</dbReference>
<feature type="modified residue" description="N5-methylglutamine" evidence="8">
    <location>
        <position position="233"/>
    </location>
</feature>
<dbReference type="NCBIfam" id="NF001859">
    <property type="entry name" value="PRK00591.1"/>
    <property type="match status" value="1"/>
</dbReference>
<dbReference type="InterPro" id="IPR050057">
    <property type="entry name" value="Prokaryotic/Mito_RF"/>
</dbReference>
<proteinExistence type="inferred from homology"/>
<keyword evidence="5 8" id="KW-0963">Cytoplasm</keyword>
<evidence type="ECO:0000256" key="8">
    <source>
        <dbReference type="HAMAP-Rule" id="MF_00093"/>
    </source>
</evidence>
<dbReference type="GO" id="GO:0005829">
    <property type="term" value="C:cytosol"/>
    <property type="evidence" value="ECO:0007669"/>
    <property type="project" value="UniProtKB-ARBA"/>
</dbReference>
<dbReference type="HAMAP" id="MF_00093">
    <property type="entry name" value="Rel_fac_1"/>
    <property type="match status" value="1"/>
</dbReference>
<dbReference type="Gene3D" id="6.10.140.1950">
    <property type="match status" value="1"/>
</dbReference>
<gene>
    <name evidence="8 9" type="primary">prfA</name>
    <name evidence="9" type="ORF">H6A13_08630</name>
</gene>
<evidence type="ECO:0000256" key="5">
    <source>
        <dbReference type="ARBA" id="ARBA00022490"/>
    </source>
</evidence>
<comment type="subcellular location">
    <subcellularLocation>
        <location evidence="2 8">Cytoplasm</location>
    </subcellularLocation>
</comment>
<dbReference type="RefSeq" id="WP_204909195.1">
    <property type="nucleotide sequence ID" value="NZ_JACJLV010000026.1"/>
</dbReference>
<dbReference type="InterPro" id="IPR045853">
    <property type="entry name" value="Pep_chain_release_fac_I_sf"/>
</dbReference>
<dbReference type="Proteomes" id="UP000713880">
    <property type="component" value="Unassembled WGS sequence"/>
</dbReference>
<dbReference type="InterPro" id="IPR005139">
    <property type="entry name" value="PCRF"/>
</dbReference>
<keyword evidence="6 8" id="KW-0648">Protein biosynthesis</keyword>
<dbReference type="InterPro" id="IPR004373">
    <property type="entry name" value="RF-1"/>
</dbReference>
<dbReference type="FunFam" id="3.30.70.1660:FF:000004">
    <property type="entry name" value="Peptide chain release factor 1"/>
    <property type="match status" value="1"/>
</dbReference>
<dbReference type="FunFam" id="3.30.70.1660:FF:000002">
    <property type="entry name" value="Peptide chain release factor 1"/>
    <property type="match status" value="1"/>
</dbReference>
<dbReference type="EMBL" id="JACJLV010000026">
    <property type="protein sequence ID" value="MBM6827154.1"/>
    <property type="molecule type" value="Genomic_DNA"/>
</dbReference>
<sequence length="356" mass="40486">MFDKLEDLVVRLEEILSELQEPDVANDQNRFRKLMKEQNDLTPIVEAYQEYKTCKQNIEDSLQMLEEESDEELRELAKEELNDSKARVEELEHELKILLLPKDPNDEKNVVVEIRAGAGGDEAALFAAEIYRMYLHYAESQHWKVELVECEEIGIGGMKNVTFMIDGKGAYSKMKYESGVHRVQRVPETESGGRIHTSTITVAVMPEAEDVDIQIDEKDIRIDVMRASGNGGQCVNTTDSAVRLTHYPTGIVIYSQTEKSQLQNKEKAFALLRAKLYDLECQKRHDAEAEARKSQIGTGDRSEKIRTYNFPQGRVTDHRIGLTLYKLDKIMNGDIQEIIDACIAADQAAKLANMNE</sequence>
<dbReference type="SUPFAM" id="SSF75620">
    <property type="entry name" value="Release factor"/>
    <property type="match status" value="1"/>
</dbReference>
<evidence type="ECO:0000313" key="10">
    <source>
        <dbReference type="Proteomes" id="UP000713880"/>
    </source>
</evidence>
<keyword evidence="10" id="KW-1185">Reference proteome</keyword>
<comment type="PTM">
    <text evidence="8">Methylated by PrmC. Methylation increases the termination efficiency of RF1.</text>
</comment>
<reference evidence="9" key="2">
    <citation type="journal article" date="2021" name="Sci. Rep.">
        <title>The distribution of antibiotic resistance genes in chicken gut microbiota commensals.</title>
        <authorList>
            <person name="Juricova H."/>
            <person name="Matiasovicova J."/>
            <person name="Kubasova T."/>
            <person name="Cejkova D."/>
            <person name="Rychlik I."/>
        </authorList>
    </citation>
    <scope>NUCLEOTIDE SEQUENCE</scope>
    <source>
        <strain evidence="9">An420c</strain>
    </source>
</reference>
<dbReference type="PANTHER" id="PTHR43804">
    <property type="entry name" value="LD18447P"/>
    <property type="match status" value="1"/>
</dbReference>
<comment type="function">
    <text evidence="1 8">Peptide chain release factor 1 directs the termination of translation in response to the peptide chain termination codons UAG and UAA.</text>
</comment>
<dbReference type="FunFam" id="3.30.160.20:FF:000004">
    <property type="entry name" value="Peptide chain release factor 1"/>
    <property type="match status" value="1"/>
</dbReference>
<name>A0A939BC30_9CLOT</name>
<dbReference type="PANTHER" id="PTHR43804:SF7">
    <property type="entry name" value="LD18447P"/>
    <property type="match status" value="1"/>
</dbReference>
<evidence type="ECO:0000313" key="9">
    <source>
        <dbReference type="EMBL" id="MBM6827154.1"/>
    </source>
</evidence>
<dbReference type="Gene3D" id="3.30.70.1660">
    <property type="match status" value="2"/>
</dbReference>
<reference evidence="9" key="1">
    <citation type="submission" date="2020-08" db="EMBL/GenBank/DDBJ databases">
        <authorList>
            <person name="Cejkova D."/>
            <person name="Kubasova T."/>
            <person name="Jahodarova E."/>
            <person name="Rychlik I."/>
        </authorList>
    </citation>
    <scope>NUCLEOTIDE SEQUENCE</scope>
    <source>
        <strain evidence="9">An420c</strain>
    </source>
</reference>
<evidence type="ECO:0000256" key="6">
    <source>
        <dbReference type="ARBA" id="ARBA00022917"/>
    </source>
</evidence>
<comment type="caution">
    <text evidence="9">The sequence shown here is derived from an EMBL/GenBank/DDBJ whole genome shotgun (WGS) entry which is preliminary data.</text>
</comment>
<evidence type="ECO:0000256" key="7">
    <source>
        <dbReference type="ARBA" id="ARBA00050039"/>
    </source>
</evidence>
<dbReference type="SMART" id="SM00937">
    <property type="entry name" value="PCRF"/>
    <property type="match status" value="1"/>
</dbReference>
<organism evidence="9 10">
    <name type="scientific">Mordavella massiliensis</name>
    <dbReference type="NCBI Taxonomy" id="1871024"/>
    <lineage>
        <taxon>Bacteria</taxon>
        <taxon>Bacillati</taxon>
        <taxon>Bacillota</taxon>
        <taxon>Clostridia</taxon>
        <taxon>Eubacteriales</taxon>
        <taxon>Clostridiaceae</taxon>
        <taxon>Mordavella</taxon>
    </lineage>
</organism>
<dbReference type="GO" id="GO:0016149">
    <property type="term" value="F:translation release factor activity, codon specific"/>
    <property type="evidence" value="ECO:0007669"/>
    <property type="project" value="UniProtKB-UniRule"/>
</dbReference>
<accession>A0A939BC30</accession>
<dbReference type="PROSITE" id="PS00745">
    <property type="entry name" value="RF_PROK_I"/>
    <property type="match status" value="1"/>
</dbReference>
<dbReference type="InterPro" id="IPR000352">
    <property type="entry name" value="Pep_chain_release_fac_I"/>
</dbReference>